<keyword evidence="7" id="KW-0378">Hydrolase</keyword>
<dbReference type="PANTHER" id="PTHR12189:SF2">
    <property type="entry name" value="MRNA CAP GUANINE-N7 METHYLTRANSFERASE"/>
    <property type="match status" value="1"/>
</dbReference>
<evidence type="ECO:0000256" key="4">
    <source>
        <dbReference type="ARBA" id="ARBA00022679"/>
    </source>
</evidence>
<evidence type="ECO:0000259" key="12">
    <source>
        <dbReference type="PROSITE" id="PS51562"/>
    </source>
</evidence>
<dbReference type="UniPathway" id="UPA00922"/>
<dbReference type="SUPFAM" id="SSF53335">
    <property type="entry name" value="S-adenosyl-L-methionine-dependent methyltransferases"/>
    <property type="match status" value="1"/>
</dbReference>
<accession>A0A6C0AG39</accession>
<feature type="domain" description="MRNA cap 0 methyltransferase" evidence="12">
    <location>
        <begin position="684"/>
        <end position="973"/>
    </location>
</feature>
<dbReference type="InterPro" id="IPR037009">
    <property type="entry name" value="mRNA_triPase_Cet1_sf"/>
</dbReference>
<dbReference type="Pfam" id="PF03291">
    <property type="entry name" value="mRNA_G-N7_MeTrfase"/>
    <property type="match status" value="1"/>
</dbReference>
<dbReference type="InterPro" id="IPR033469">
    <property type="entry name" value="CYTH-like_dom_sf"/>
</dbReference>
<protein>
    <recommendedName>
        <fullName evidence="12">mRNA cap 0 methyltransferase domain-containing protein</fullName>
    </recommendedName>
</protein>
<evidence type="ECO:0000256" key="6">
    <source>
        <dbReference type="ARBA" id="ARBA00022741"/>
    </source>
</evidence>
<dbReference type="InterPro" id="IPR004971">
    <property type="entry name" value="mRNA_G-N7_MeTrfase_dom"/>
</dbReference>
<evidence type="ECO:0000256" key="10">
    <source>
        <dbReference type="ARBA" id="ARBA00023134"/>
    </source>
</evidence>
<dbReference type="Pfam" id="PF01331">
    <property type="entry name" value="mRNA_cap_enzyme"/>
    <property type="match status" value="1"/>
</dbReference>
<dbReference type="GO" id="GO:0140818">
    <property type="term" value="F:mRNA 5'-triphosphate monophosphatase activity"/>
    <property type="evidence" value="ECO:0007669"/>
    <property type="project" value="UniProtKB-EC"/>
</dbReference>
<dbReference type="InterPro" id="IPR012340">
    <property type="entry name" value="NA-bd_OB-fold"/>
</dbReference>
<organism evidence="13">
    <name type="scientific">viral metagenome</name>
    <dbReference type="NCBI Taxonomy" id="1070528"/>
    <lineage>
        <taxon>unclassified sequences</taxon>
        <taxon>metagenomes</taxon>
        <taxon>organismal metagenomes</taxon>
    </lineage>
</organism>
<dbReference type="AlphaFoldDB" id="A0A6C0AG39"/>
<dbReference type="PANTHER" id="PTHR12189">
    <property type="entry name" value="MRNA GUANINE-7- METHYLTRANSFERASE"/>
    <property type="match status" value="1"/>
</dbReference>
<keyword evidence="6" id="KW-0547">Nucleotide-binding</keyword>
<name>A0A6C0AG39_9ZZZZ</name>
<evidence type="ECO:0000256" key="1">
    <source>
        <dbReference type="ARBA" id="ARBA00005129"/>
    </source>
</evidence>
<keyword evidence="5" id="KW-0949">S-adenosyl-L-methionine</keyword>
<keyword evidence="2" id="KW-0489">Methyltransferase</keyword>
<comment type="catalytic activity">
    <reaction evidence="11">
        <text>a 5'-end triphospho-ribonucleoside in mRNA + H2O = a 5'-end diphospho-ribonucleoside in mRNA + phosphate + H(+)</text>
        <dbReference type="Rhea" id="RHEA:67004"/>
        <dbReference type="Rhea" id="RHEA-COMP:17164"/>
        <dbReference type="Rhea" id="RHEA-COMP:17165"/>
        <dbReference type="ChEBI" id="CHEBI:15377"/>
        <dbReference type="ChEBI" id="CHEBI:15378"/>
        <dbReference type="ChEBI" id="CHEBI:43474"/>
        <dbReference type="ChEBI" id="CHEBI:167616"/>
        <dbReference type="ChEBI" id="CHEBI:167618"/>
        <dbReference type="EC" id="3.6.1.74"/>
    </reaction>
    <physiologicalReaction direction="left-to-right" evidence="11">
        <dbReference type="Rhea" id="RHEA:67005"/>
    </physiologicalReaction>
</comment>
<dbReference type="EMBL" id="MN740602">
    <property type="protein sequence ID" value="QHS78728.1"/>
    <property type="molecule type" value="Genomic_DNA"/>
</dbReference>
<evidence type="ECO:0000256" key="3">
    <source>
        <dbReference type="ARBA" id="ARBA00022664"/>
    </source>
</evidence>
<evidence type="ECO:0000313" key="13">
    <source>
        <dbReference type="EMBL" id="QHS78728.1"/>
    </source>
</evidence>
<keyword evidence="3" id="KW-0507">mRNA processing</keyword>
<dbReference type="SUPFAM" id="SSF50249">
    <property type="entry name" value="Nucleic acid-binding proteins"/>
    <property type="match status" value="1"/>
</dbReference>
<keyword evidence="8" id="KW-0694">RNA-binding</keyword>
<proteinExistence type="predicted"/>
<dbReference type="GO" id="GO:0004482">
    <property type="term" value="F:mRNA 5'-cap (guanine-N7-)-methyltransferase activity"/>
    <property type="evidence" value="ECO:0007669"/>
    <property type="project" value="InterPro"/>
</dbReference>
<dbReference type="PROSITE" id="PS51562">
    <property type="entry name" value="RNA_CAP0_MT"/>
    <property type="match status" value="1"/>
</dbReference>
<evidence type="ECO:0000256" key="11">
    <source>
        <dbReference type="ARBA" id="ARBA00047740"/>
    </source>
</evidence>
<dbReference type="Pfam" id="PF03919">
    <property type="entry name" value="mRNA_cap_C"/>
    <property type="match status" value="1"/>
</dbReference>
<dbReference type="Gene3D" id="2.40.50.140">
    <property type="entry name" value="Nucleic acid-binding proteins"/>
    <property type="match status" value="1"/>
</dbReference>
<sequence>MINQSMLTQYEIEVLEGLGIKAFENDDYELEVRVTRPKITKDVFMRIRDFCRSKTCSSSNNWVTIKEASVSLDISLKDDDFRITIFGKPNIGLFLKTDSLQDLPQGSWHVIQKKRVDLPEFDMDICKNIGCKVNLKEEIDVNPNSDKFSQVLADWDITKKKFRLKNRYSYSVNNVFTVDLTAVRTRKIETYKFSKSRTLEADETYEVEIEYVPSFVGLISETNDRNEFDMVLFIDLLSKILCNIRNVLTIKPFNDLYEVEKSYFKTLTKSSDYGLQDRKNFKIAPNVVSLTMSRLRLLIEKANDYYVTPKSDGVRMLGYIHNSGELFLLGSKSSHFEPTGYMFENDVIGTVFDGEFVKNDKSGIELNHYLVFDCYYDKNEDIRQKNLIYRRNVAKNAIDSSISLTGISDFKIILKNFMQMSKQTFFEMNNKCFDEIENDIYENDGLIFTPIDKVGGNHLYTQKAMKGKRFIKSGYAFPKLLKWKDSTFNSIDFKIEFGNSEEELPLHLDNGKYIMTSFKLCKLSVLYDYEAKPFTYIEYIEYMNLSDKEKQTYHEERTKQKKRPPIKEFVPYYPEDKHAHLVKLPLIDGRLRTKVGNTWEGVTISNGSIVEMIYDVNADIYNRWTPIRVRKDKDTPNSYKTAIDIWKSYYMPVTLDIIKGNTNIPSIDEELDTYYNNDPKKSFSVKDSYRHFHRLVVKHSILLETVGQTKTKKLLDLGSGKGGDISRYIDLDLNVVGVDNSVDNLHNSGDGAYRRLCNEYDNKSNVDKDKIIFIAGDVTKSFDDSDTFHDIYPDIVSNKGIFDKKHSFDAATVFFAIHYFFKSKETLRMFLKNVDNNVKVGGYFAGCCYDGTIIFNELLSNGILSYKDSNKEEIIQIKKQYEGNSFIDDPRNAFGYEIKVLVQSIDKEHSEYLVNFELLRMELFNIGFELISSDNFKHYTTIPQPWNKNHVSLANKEDEKISFLNRSFIFKRVRIPEKIKIKKNKK</sequence>
<dbReference type="InterPro" id="IPR001339">
    <property type="entry name" value="mRNA_cap_enzyme_adenylation"/>
</dbReference>
<evidence type="ECO:0000256" key="7">
    <source>
        <dbReference type="ARBA" id="ARBA00022801"/>
    </source>
</evidence>
<dbReference type="InterPro" id="IPR029063">
    <property type="entry name" value="SAM-dependent_MTases_sf"/>
</dbReference>
<dbReference type="SUPFAM" id="SSF56091">
    <property type="entry name" value="DNA ligase/mRNA capping enzyme, catalytic domain"/>
    <property type="match status" value="1"/>
</dbReference>
<comment type="pathway">
    <text evidence="1">mRNA processing; mRNA capping.</text>
</comment>
<dbReference type="InterPro" id="IPR039753">
    <property type="entry name" value="RG7MT1"/>
</dbReference>
<keyword evidence="9" id="KW-0506">mRNA capping</keyword>
<dbReference type="Gene3D" id="3.40.50.150">
    <property type="entry name" value="Vaccinia Virus protein VP39"/>
    <property type="match status" value="1"/>
</dbReference>
<dbReference type="SUPFAM" id="SSF55154">
    <property type="entry name" value="CYTH-like phosphatases"/>
    <property type="match status" value="1"/>
</dbReference>
<evidence type="ECO:0000256" key="8">
    <source>
        <dbReference type="ARBA" id="ARBA00022884"/>
    </source>
</evidence>
<dbReference type="GO" id="GO:0005525">
    <property type="term" value="F:GTP binding"/>
    <property type="evidence" value="ECO:0007669"/>
    <property type="project" value="UniProtKB-KW"/>
</dbReference>
<evidence type="ECO:0000256" key="2">
    <source>
        <dbReference type="ARBA" id="ARBA00022603"/>
    </source>
</evidence>
<dbReference type="Gene3D" id="3.30.470.30">
    <property type="entry name" value="DNA ligase/mRNA capping enzyme"/>
    <property type="match status" value="1"/>
</dbReference>
<dbReference type="GO" id="GO:0004651">
    <property type="term" value="F:polynucleotide 5'-phosphatase activity"/>
    <property type="evidence" value="ECO:0007669"/>
    <property type="project" value="InterPro"/>
</dbReference>
<dbReference type="GO" id="GO:0003723">
    <property type="term" value="F:RNA binding"/>
    <property type="evidence" value="ECO:0007669"/>
    <property type="project" value="UniProtKB-KW"/>
</dbReference>
<dbReference type="CDD" id="cd02440">
    <property type="entry name" value="AdoMet_MTases"/>
    <property type="match status" value="1"/>
</dbReference>
<dbReference type="GO" id="GO:0005634">
    <property type="term" value="C:nucleus"/>
    <property type="evidence" value="ECO:0007669"/>
    <property type="project" value="TreeGrafter"/>
</dbReference>
<evidence type="ECO:0000256" key="9">
    <source>
        <dbReference type="ARBA" id="ARBA00023042"/>
    </source>
</evidence>
<dbReference type="GO" id="GO:0004484">
    <property type="term" value="F:mRNA guanylyltransferase activity"/>
    <property type="evidence" value="ECO:0007669"/>
    <property type="project" value="InterPro"/>
</dbReference>
<reference evidence="13" key="1">
    <citation type="journal article" date="2020" name="Nature">
        <title>Giant virus diversity and host interactions through global metagenomics.</title>
        <authorList>
            <person name="Schulz F."/>
            <person name="Roux S."/>
            <person name="Paez-Espino D."/>
            <person name="Jungbluth S."/>
            <person name="Walsh D.A."/>
            <person name="Denef V.J."/>
            <person name="McMahon K.D."/>
            <person name="Konstantinidis K.T."/>
            <person name="Eloe-Fadrosh E.A."/>
            <person name="Kyrpides N.C."/>
            <person name="Woyke T."/>
        </authorList>
    </citation>
    <scope>NUCLEOTIDE SEQUENCE</scope>
    <source>
        <strain evidence="13">GVMAG-S-1024976-23</strain>
    </source>
</reference>
<dbReference type="InterPro" id="IPR013846">
    <property type="entry name" value="mRNA_cap_enzyme_C"/>
</dbReference>
<keyword evidence="4" id="KW-0808">Transferase</keyword>
<dbReference type="Gene3D" id="3.20.100.10">
    <property type="entry name" value="mRNA triphosphatase Cet1-like"/>
    <property type="match status" value="1"/>
</dbReference>
<dbReference type="GO" id="GO:0005524">
    <property type="term" value="F:ATP binding"/>
    <property type="evidence" value="ECO:0007669"/>
    <property type="project" value="InterPro"/>
</dbReference>
<evidence type="ECO:0000256" key="5">
    <source>
        <dbReference type="ARBA" id="ARBA00022691"/>
    </source>
</evidence>
<keyword evidence="10" id="KW-0342">GTP-binding</keyword>